<keyword evidence="1" id="KW-0175">Coiled coil</keyword>
<dbReference type="InterPro" id="IPR043128">
    <property type="entry name" value="Rev_trsase/Diguanyl_cyclase"/>
</dbReference>
<dbReference type="PROSITE" id="PS50887">
    <property type="entry name" value="GGDEF"/>
    <property type="match status" value="1"/>
</dbReference>
<dbReference type="InterPro" id="IPR050469">
    <property type="entry name" value="Diguanylate_Cyclase"/>
</dbReference>
<evidence type="ECO:0000313" key="4">
    <source>
        <dbReference type="EMBL" id="GIO49466.1"/>
    </source>
</evidence>
<feature type="transmembrane region" description="Helical" evidence="2">
    <location>
        <begin position="177"/>
        <end position="195"/>
    </location>
</feature>
<comment type="caution">
    <text evidence="4">The sequence shown here is derived from an EMBL/GenBank/DDBJ whole genome shotgun (WGS) entry which is preliminary data.</text>
</comment>
<dbReference type="Gene3D" id="3.30.70.270">
    <property type="match status" value="1"/>
</dbReference>
<accession>A0A920CQ68</accession>
<dbReference type="EMBL" id="BORT01000022">
    <property type="protein sequence ID" value="GIO49466.1"/>
    <property type="molecule type" value="Genomic_DNA"/>
</dbReference>
<dbReference type="GO" id="GO:1902201">
    <property type="term" value="P:negative regulation of bacterial-type flagellum-dependent cell motility"/>
    <property type="evidence" value="ECO:0007669"/>
    <property type="project" value="TreeGrafter"/>
</dbReference>
<dbReference type="SUPFAM" id="SSF55073">
    <property type="entry name" value="Nucleotide cyclase"/>
    <property type="match status" value="1"/>
</dbReference>
<dbReference type="Proteomes" id="UP000682811">
    <property type="component" value="Unassembled WGS sequence"/>
</dbReference>
<dbReference type="Pfam" id="PF16927">
    <property type="entry name" value="HisKA_7TM"/>
    <property type="match status" value="1"/>
</dbReference>
<feature type="coiled-coil region" evidence="1">
    <location>
        <begin position="340"/>
        <end position="367"/>
    </location>
</feature>
<dbReference type="InterPro" id="IPR000160">
    <property type="entry name" value="GGDEF_dom"/>
</dbReference>
<dbReference type="AlphaFoldDB" id="A0A920CQ68"/>
<feature type="transmembrane region" description="Helical" evidence="2">
    <location>
        <begin position="64"/>
        <end position="85"/>
    </location>
</feature>
<keyword evidence="5" id="KW-1185">Reference proteome</keyword>
<proteinExistence type="predicted"/>
<keyword evidence="2" id="KW-0472">Membrane</keyword>
<dbReference type="PANTHER" id="PTHR45138">
    <property type="entry name" value="REGULATORY COMPONENTS OF SENSORY TRANSDUCTION SYSTEM"/>
    <property type="match status" value="1"/>
</dbReference>
<protein>
    <submittedName>
        <fullName evidence="4">GGDEF domain-containing protein</fullName>
    </submittedName>
</protein>
<dbReference type="GO" id="GO:0052621">
    <property type="term" value="F:diguanylate cyclase activity"/>
    <property type="evidence" value="ECO:0007669"/>
    <property type="project" value="TreeGrafter"/>
</dbReference>
<dbReference type="GO" id="GO:0043709">
    <property type="term" value="P:cell adhesion involved in single-species biofilm formation"/>
    <property type="evidence" value="ECO:0007669"/>
    <property type="project" value="TreeGrafter"/>
</dbReference>
<evidence type="ECO:0000256" key="1">
    <source>
        <dbReference type="SAM" id="Coils"/>
    </source>
</evidence>
<dbReference type="Pfam" id="PF00990">
    <property type="entry name" value="GGDEF"/>
    <property type="match status" value="1"/>
</dbReference>
<dbReference type="CDD" id="cd01949">
    <property type="entry name" value="GGDEF"/>
    <property type="match status" value="1"/>
</dbReference>
<evidence type="ECO:0000313" key="5">
    <source>
        <dbReference type="Proteomes" id="UP000682811"/>
    </source>
</evidence>
<sequence>MGVMAWIDLAILLLLFILWVYMFVSVSITTLHKVYLGFHFFMMLWPFCQFAIKTTEDPELQLLYVKLAFLDMALLAVGWFFFTLLLTGHSLISRKKLYFAIPVPAVIVALGVMLNPNGLFVRPLSGGYVQRTYGPLFWITAVVLIGYGILSLYMIYRTLVSDHSPRIKKQVKQVLKGILVVVALIWTDILVNVIYPFPKVVIPGLTSLGILLSAVFFVVAIHRDKVFNLISIAHRDIINTITLGIVVLDDNEMIMEINQSLPPDLHLRIGDRFDIHSIFPNQETANSIASFIKGYRERPLESAEIDVSYGESDPRYVHIHVSPIMVGNSRVGRIITFQDMSELHRLIDETTSQNEALQERNQSLISIQEELFLTNQKLRLLALTDSLTGCYNRNYLTQQLGFEVKKNMEDQTPFSILLLDIDFFKLINDNYGHLTGDEVICGTVELIKQRLRKADILARFGGEEFIIYLPGTDAAEAYHLAEQIRSAIEGNAITVTHPIRAISITVSIGLLSIHQFPIKLASDSGSIITDLLQAVDQVLYKAKREGRNRIVSSIK</sequence>
<feature type="transmembrane region" description="Helical" evidence="2">
    <location>
        <begin position="97"/>
        <end position="116"/>
    </location>
</feature>
<dbReference type="NCBIfam" id="TIGR00254">
    <property type="entry name" value="GGDEF"/>
    <property type="match status" value="1"/>
</dbReference>
<feature type="domain" description="GGDEF" evidence="3">
    <location>
        <begin position="412"/>
        <end position="555"/>
    </location>
</feature>
<keyword evidence="2" id="KW-0812">Transmembrane</keyword>
<reference evidence="4 5" key="1">
    <citation type="submission" date="2021-03" db="EMBL/GenBank/DDBJ databases">
        <title>Antimicrobial resistance genes in bacteria isolated from Japanese honey, and their potential for conferring macrolide and lincosamide resistance in the American foulbrood pathogen Paenibacillus larvae.</title>
        <authorList>
            <person name="Okamoto M."/>
            <person name="Kumagai M."/>
            <person name="Kanamori H."/>
            <person name="Takamatsu D."/>
        </authorList>
    </citation>
    <scope>NUCLEOTIDE SEQUENCE [LARGE SCALE GENOMIC DNA]</scope>
    <source>
        <strain evidence="4 5">J34TS1</strain>
    </source>
</reference>
<dbReference type="InterPro" id="IPR031621">
    <property type="entry name" value="HisKA_7TM"/>
</dbReference>
<dbReference type="PANTHER" id="PTHR45138:SF9">
    <property type="entry name" value="DIGUANYLATE CYCLASE DGCM-RELATED"/>
    <property type="match status" value="1"/>
</dbReference>
<feature type="transmembrane region" description="Helical" evidence="2">
    <location>
        <begin position="201"/>
        <end position="221"/>
    </location>
</feature>
<name>A0A920CQ68_9BACL</name>
<keyword evidence="2" id="KW-1133">Transmembrane helix</keyword>
<feature type="transmembrane region" description="Helical" evidence="2">
    <location>
        <begin position="34"/>
        <end position="52"/>
    </location>
</feature>
<feature type="transmembrane region" description="Helical" evidence="2">
    <location>
        <begin position="6"/>
        <end position="27"/>
    </location>
</feature>
<dbReference type="SMART" id="SM00267">
    <property type="entry name" value="GGDEF"/>
    <property type="match status" value="1"/>
</dbReference>
<evidence type="ECO:0000259" key="3">
    <source>
        <dbReference type="PROSITE" id="PS50887"/>
    </source>
</evidence>
<dbReference type="GO" id="GO:0005886">
    <property type="term" value="C:plasma membrane"/>
    <property type="evidence" value="ECO:0007669"/>
    <property type="project" value="TreeGrafter"/>
</dbReference>
<evidence type="ECO:0000256" key="2">
    <source>
        <dbReference type="SAM" id="Phobius"/>
    </source>
</evidence>
<feature type="transmembrane region" description="Helical" evidence="2">
    <location>
        <begin position="136"/>
        <end position="156"/>
    </location>
</feature>
<dbReference type="FunFam" id="3.30.70.270:FF:000001">
    <property type="entry name" value="Diguanylate cyclase domain protein"/>
    <property type="match status" value="1"/>
</dbReference>
<organism evidence="4 5">
    <name type="scientific">Paenibacillus azoreducens</name>
    <dbReference type="NCBI Taxonomy" id="116718"/>
    <lineage>
        <taxon>Bacteria</taxon>
        <taxon>Bacillati</taxon>
        <taxon>Bacillota</taxon>
        <taxon>Bacilli</taxon>
        <taxon>Bacillales</taxon>
        <taxon>Paenibacillaceae</taxon>
        <taxon>Paenibacillus</taxon>
    </lineage>
</organism>
<gene>
    <name evidence="4" type="ORF">J34TS1_42310</name>
</gene>
<dbReference type="InterPro" id="IPR029787">
    <property type="entry name" value="Nucleotide_cyclase"/>
</dbReference>